<dbReference type="GO" id="GO:0060070">
    <property type="term" value="P:canonical Wnt signaling pathway"/>
    <property type="evidence" value="ECO:0007669"/>
    <property type="project" value="TreeGrafter"/>
</dbReference>
<feature type="region of interest" description="Disordered" evidence="16">
    <location>
        <begin position="518"/>
        <end position="551"/>
    </location>
</feature>
<dbReference type="InterPro" id="IPR036790">
    <property type="entry name" value="Frizzled_dom_sf"/>
</dbReference>
<feature type="transmembrane region" description="Helical" evidence="17">
    <location>
        <begin position="361"/>
        <end position="389"/>
    </location>
</feature>
<feature type="compositionally biased region" description="Basic residues" evidence="16">
    <location>
        <begin position="532"/>
        <end position="544"/>
    </location>
</feature>
<evidence type="ECO:0000256" key="17">
    <source>
        <dbReference type="SAM" id="Phobius"/>
    </source>
</evidence>
<dbReference type="SUPFAM" id="SSF63501">
    <property type="entry name" value="Frizzled cysteine-rich domain"/>
    <property type="match status" value="1"/>
</dbReference>
<dbReference type="PANTHER" id="PTHR11309">
    <property type="entry name" value="FRIZZLED"/>
    <property type="match status" value="1"/>
</dbReference>
<protein>
    <recommendedName>
        <fullName evidence="3">Frizzled-4</fullName>
    </recommendedName>
</protein>
<evidence type="ECO:0000313" key="22">
    <source>
        <dbReference type="Proteomes" id="UP000019118"/>
    </source>
</evidence>
<dbReference type="GO" id="GO:0004930">
    <property type="term" value="F:G protein-coupled receptor activity"/>
    <property type="evidence" value="ECO:0007669"/>
    <property type="project" value="UniProtKB-KW"/>
</dbReference>
<feature type="signal peptide" evidence="18">
    <location>
        <begin position="1"/>
        <end position="25"/>
    </location>
</feature>
<accession>A0AAR5QBC9</accession>
<feature type="transmembrane region" description="Helical" evidence="17">
    <location>
        <begin position="456"/>
        <end position="476"/>
    </location>
</feature>
<dbReference type="InterPro" id="IPR017981">
    <property type="entry name" value="GPCR_2-like_7TM"/>
</dbReference>
<feature type="transmembrane region" description="Helical" evidence="17">
    <location>
        <begin position="415"/>
        <end position="436"/>
    </location>
</feature>
<keyword evidence="14" id="KW-0807">Transducer</keyword>
<feature type="disulfide bond" evidence="15">
    <location>
        <begin position="107"/>
        <end position="131"/>
    </location>
</feature>
<evidence type="ECO:0000256" key="4">
    <source>
        <dbReference type="ARBA" id="ARBA00022473"/>
    </source>
</evidence>
<feature type="domain" description="FZ" evidence="19">
    <location>
        <begin position="26"/>
        <end position="147"/>
    </location>
</feature>
<evidence type="ECO:0000256" key="13">
    <source>
        <dbReference type="ARBA" id="ARBA00023180"/>
    </source>
</evidence>
<dbReference type="PROSITE" id="PS50038">
    <property type="entry name" value="FZ"/>
    <property type="match status" value="1"/>
</dbReference>
<dbReference type="CDD" id="cd07448">
    <property type="entry name" value="CRD_FZ4"/>
    <property type="match status" value="1"/>
</dbReference>
<keyword evidence="13" id="KW-0325">Glycoprotein</keyword>
<feature type="transmembrane region" description="Helical" evidence="17">
    <location>
        <begin position="200"/>
        <end position="220"/>
    </location>
</feature>
<evidence type="ECO:0000256" key="2">
    <source>
        <dbReference type="ARBA" id="ARBA00008077"/>
    </source>
</evidence>
<evidence type="ECO:0000256" key="15">
    <source>
        <dbReference type="PROSITE-ProRule" id="PRU00090"/>
    </source>
</evidence>
<dbReference type="InterPro" id="IPR015526">
    <property type="entry name" value="Frizzled/SFRP"/>
</dbReference>
<keyword evidence="4" id="KW-0217">Developmental protein</keyword>
<feature type="transmembrane region" description="Helical" evidence="17">
    <location>
        <begin position="316"/>
        <end position="341"/>
    </location>
</feature>
<dbReference type="InterPro" id="IPR020067">
    <property type="entry name" value="Frizzled_dom"/>
</dbReference>
<evidence type="ECO:0000256" key="8">
    <source>
        <dbReference type="ARBA" id="ARBA00022989"/>
    </source>
</evidence>
<evidence type="ECO:0000256" key="9">
    <source>
        <dbReference type="ARBA" id="ARBA00023040"/>
    </source>
</evidence>
<dbReference type="PANTHER" id="PTHR11309:SF23">
    <property type="entry name" value="FRIZZLED-4"/>
    <property type="match status" value="1"/>
</dbReference>
<dbReference type="InterPro" id="IPR000539">
    <property type="entry name" value="Frizzled/Smoothened_7TM"/>
</dbReference>
<dbReference type="GO" id="GO:0017147">
    <property type="term" value="F:Wnt-protein binding"/>
    <property type="evidence" value="ECO:0007669"/>
    <property type="project" value="TreeGrafter"/>
</dbReference>
<evidence type="ECO:0000256" key="14">
    <source>
        <dbReference type="ARBA" id="ARBA00023224"/>
    </source>
</evidence>
<feature type="disulfide bond" evidence="15">
    <location>
        <begin position="39"/>
        <end position="85"/>
    </location>
</feature>
<evidence type="ECO:0000313" key="21">
    <source>
        <dbReference type="EnsemblMetazoa" id="XP_019770529.1"/>
    </source>
</evidence>
<dbReference type="FunFam" id="1.10.2000.10:FF:000008">
    <property type="entry name" value="Frizzled receptor 4"/>
    <property type="match status" value="1"/>
</dbReference>
<dbReference type="Gene3D" id="1.20.1070.10">
    <property type="entry name" value="Rhodopsin 7-helix transmembrane proteins"/>
    <property type="match status" value="1"/>
</dbReference>
<dbReference type="Proteomes" id="UP000019118">
    <property type="component" value="Unassembled WGS sequence"/>
</dbReference>
<evidence type="ECO:0000256" key="7">
    <source>
        <dbReference type="ARBA" id="ARBA00022729"/>
    </source>
</evidence>
<name>A0AAR5QBC9_DENPD</name>
<evidence type="ECO:0000256" key="1">
    <source>
        <dbReference type="ARBA" id="ARBA00004141"/>
    </source>
</evidence>
<evidence type="ECO:0000256" key="16">
    <source>
        <dbReference type="SAM" id="MobiDB-lite"/>
    </source>
</evidence>
<evidence type="ECO:0000256" key="5">
    <source>
        <dbReference type="ARBA" id="ARBA00022687"/>
    </source>
</evidence>
<reference evidence="21" key="2">
    <citation type="submission" date="2024-08" db="UniProtKB">
        <authorList>
            <consortium name="EnsemblMetazoa"/>
        </authorList>
    </citation>
    <scope>IDENTIFICATION</scope>
</reference>
<dbReference type="GO" id="GO:0005886">
    <property type="term" value="C:plasma membrane"/>
    <property type="evidence" value="ECO:0007669"/>
    <property type="project" value="TreeGrafter"/>
</dbReference>
<keyword evidence="5" id="KW-0879">Wnt signaling pathway</keyword>
<keyword evidence="12" id="KW-0675">Receptor</keyword>
<evidence type="ECO:0000256" key="11">
    <source>
        <dbReference type="ARBA" id="ARBA00023157"/>
    </source>
</evidence>
<comment type="subcellular location">
    <subcellularLocation>
        <location evidence="1">Membrane</location>
        <topology evidence="1">Multi-pass membrane protein</topology>
    </subcellularLocation>
</comment>
<feature type="disulfide bond" evidence="15">
    <location>
        <begin position="31"/>
        <end position="92"/>
    </location>
</feature>
<dbReference type="Pfam" id="PF01392">
    <property type="entry name" value="Fz"/>
    <property type="match status" value="1"/>
</dbReference>
<keyword evidence="9" id="KW-0297">G-protein coupled receptor</keyword>
<dbReference type="Gene3D" id="1.10.2000.10">
    <property type="entry name" value="Frizzled cysteine-rich domain"/>
    <property type="match status" value="1"/>
</dbReference>
<keyword evidence="22" id="KW-1185">Reference proteome</keyword>
<dbReference type="GO" id="GO:0042813">
    <property type="term" value="F:Wnt receptor activity"/>
    <property type="evidence" value="ECO:0007669"/>
    <property type="project" value="TreeGrafter"/>
</dbReference>
<feature type="chain" id="PRO_5043613800" description="Frizzled-4" evidence="18">
    <location>
        <begin position="26"/>
        <end position="551"/>
    </location>
</feature>
<evidence type="ECO:0000256" key="6">
    <source>
        <dbReference type="ARBA" id="ARBA00022692"/>
    </source>
</evidence>
<evidence type="ECO:0000256" key="12">
    <source>
        <dbReference type="ARBA" id="ARBA00023170"/>
    </source>
</evidence>
<feature type="disulfide bond" evidence="15">
    <location>
        <begin position="103"/>
        <end position="144"/>
    </location>
</feature>
<dbReference type="PROSITE" id="PS50261">
    <property type="entry name" value="G_PROTEIN_RECEP_F2_4"/>
    <property type="match status" value="1"/>
</dbReference>
<dbReference type="SMART" id="SM00063">
    <property type="entry name" value="FRI"/>
    <property type="match status" value="1"/>
</dbReference>
<evidence type="ECO:0000259" key="19">
    <source>
        <dbReference type="PROSITE" id="PS50038"/>
    </source>
</evidence>
<keyword evidence="11 15" id="KW-1015">Disulfide bond</keyword>
<evidence type="ECO:0000259" key="20">
    <source>
        <dbReference type="PROSITE" id="PS50261"/>
    </source>
</evidence>
<reference evidence="22" key="1">
    <citation type="journal article" date="2013" name="Genome Biol.">
        <title>Draft genome of the mountain pine beetle, Dendroctonus ponderosae Hopkins, a major forest pest.</title>
        <authorList>
            <person name="Keeling C.I."/>
            <person name="Yuen M.M."/>
            <person name="Liao N.Y."/>
            <person name="Docking T.R."/>
            <person name="Chan S.K."/>
            <person name="Taylor G.A."/>
            <person name="Palmquist D.L."/>
            <person name="Jackman S.D."/>
            <person name="Nguyen A."/>
            <person name="Li M."/>
            <person name="Henderson H."/>
            <person name="Janes J.K."/>
            <person name="Zhao Y."/>
            <person name="Pandoh P."/>
            <person name="Moore R."/>
            <person name="Sperling F.A."/>
            <person name="Huber D.P."/>
            <person name="Birol I."/>
            <person name="Jones S.J."/>
            <person name="Bohlmann J."/>
        </authorList>
    </citation>
    <scope>NUCLEOTIDE SEQUENCE</scope>
</reference>
<feature type="domain" description="G-protein coupled receptors family 2 profile 2" evidence="20">
    <location>
        <begin position="195"/>
        <end position="475"/>
    </location>
</feature>
<evidence type="ECO:0000256" key="10">
    <source>
        <dbReference type="ARBA" id="ARBA00023136"/>
    </source>
</evidence>
<dbReference type="PRINTS" id="PR00489">
    <property type="entry name" value="FRIZZLED"/>
</dbReference>
<feature type="transmembrane region" description="Helical" evidence="17">
    <location>
        <begin position="227"/>
        <end position="248"/>
    </location>
</feature>
<dbReference type="InterPro" id="IPR041765">
    <property type="entry name" value="FZ4_CRD"/>
</dbReference>
<dbReference type="AlphaFoldDB" id="A0AAR5QBC9"/>
<dbReference type="EnsemblMetazoa" id="XM_019914970.1">
    <property type="protein sequence ID" value="XP_019770529.1"/>
    <property type="gene ID" value="LOC109544660"/>
</dbReference>
<keyword evidence="6 17" id="KW-0812">Transmembrane</keyword>
<sequence>MPSCNMFFVYSFLFFCLVLTENTSGEPLRTCEPIGVELCMGLGYNMTGMPNLGGNDAQQDADYSLKSFTPLIQYGCSQQLKLFLCSVYVPMCTEKVPNPIGPCRGLCESVRSRCYPVLQGFGFPWPDALNCSRFPVANNHEHMCMEGPKENVDVRAPVEPAVRKLECSPHSIKNGVPGCAPPNCRGTRMFNDAEKKIAEVWISVWALACIASSLASLITLTLGGGRVCAPPLVGLSLSYLLVGSGWAFRSFTGPTGSTCWTPDSAVLRPADGLPNLVCAFVFLLLYYFGMAANVWWVCLCAWWLARSSTSWSPERLRGLTSALHVCAWGFPALQTVIALVYRDVDSDELTGTCYIGNKNLFTLWYLALVPHFLYFCAGGLLLTIGWIFVLKAPKLPRNSLSTPLTQGQPRTERDFLGALATLYVVPIFVVMMSYFIEYSDREKWLSGDQKPSMWFFLLLRHFMSLFMGISSVLWIWCEKSAQVWKSALKRLGPRFKPNKNTIALKYSVPHHSGVISMQGSAYSGSRQSSHPHSSRKSSRSHHLRNGNETVI</sequence>
<evidence type="ECO:0000256" key="18">
    <source>
        <dbReference type="SAM" id="SignalP"/>
    </source>
</evidence>
<dbReference type="SMART" id="SM01330">
    <property type="entry name" value="Frizzled"/>
    <property type="match status" value="1"/>
</dbReference>
<comment type="similarity">
    <text evidence="2">Belongs to the G-protein coupled receptor Fz/Smo family.</text>
</comment>
<organism evidence="21 22">
    <name type="scientific">Dendroctonus ponderosae</name>
    <name type="common">Mountain pine beetle</name>
    <dbReference type="NCBI Taxonomy" id="77166"/>
    <lineage>
        <taxon>Eukaryota</taxon>
        <taxon>Metazoa</taxon>
        <taxon>Ecdysozoa</taxon>
        <taxon>Arthropoda</taxon>
        <taxon>Hexapoda</taxon>
        <taxon>Insecta</taxon>
        <taxon>Pterygota</taxon>
        <taxon>Neoptera</taxon>
        <taxon>Endopterygota</taxon>
        <taxon>Coleoptera</taxon>
        <taxon>Polyphaga</taxon>
        <taxon>Cucujiformia</taxon>
        <taxon>Curculionidae</taxon>
        <taxon>Scolytinae</taxon>
        <taxon>Dendroctonus</taxon>
    </lineage>
</organism>
<dbReference type="Pfam" id="PF01534">
    <property type="entry name" value="Frizzled"/>
    <property type="match status" value="1"/>
</dbReference>
<evidence type="ECO:0000256" key="3">
    <source>
        <dbReference type="ARBA" id="ARBA00018149"/>
    </source>
</evidence>
<feature type="disulfide bond" evidence="15">
    <location>
        <begin position="76"/>
        <end position="114"/>
    </location>
</feature>
<feature type="transmembrane region" description="Helical" evidence="17">
    <location>
        <begin position="279"/>
        <end position="304"/>
    </location>
</feature>
<proteinExistence type="inferred from homology"/>
<keyword evidence="7 18" id="KW-0732">Signal</keyword>
<keyword evidence="10 17" id="KW-0472">Membrane</keyword>
<keyword evidence="8 17" id="KW-1133">Transmembrane helix</keyword>
<dbReference type="GO" id="GO:0035567">
    <property type="term" value="P:non-canonical Wnt signaling pathway"/>
    <property type="evidence" value="ECO:0007669"/>
    <property type="project" value="TreeGrafter"/>
</dbReference>